<keyword evidence="2" id="KW-1185">Reference proteome</keyword>
<dbReference type="EMBL" id="RBNJ01002263">
    <property type="protein sequence ID" value="RUS32177.1"/>
    <property type="molecule type" value="Genomic_DNA"/>
</dbReference>
<protein>
    <submittedName>
        <fullName evidence="1">Uncharacterized protein</fullName>
    </submittedName>
</protein>
<gene>
    <name evidence="1" type="ORF">BC938DRAFT_476110</name>
</gene>
<name>A0A433QR01_9FUNG</name>
<dbReference type="AlphaFoldDB" id="A0A433QR01"/>
<sequence length="34" mass="4303">MRVTMAEIKMLTIRSQMERLMRIEWTFFSRIRLK</sequence>
<reference evidence="1 2" key="1">
    <citation type="journal article" date="2018" name="New Phytol.">
        <title>Phylogenomics of Endogonaceae and evolution of mycorrhizas within Mucoromycota.</title>
        <authorList>
            <person name="Chang Y."/>
            <person name="Desiro A."/>
            <person name="Na H."/>
            <person name="Sandor L."/>
            <person name="Lipzen A."/>
            <person name="Clum A."/>
            <person name="Barry K."/>
            <person name="Grigoriev I.V."/>
            <person name="Martin F.M."/>
            <person name="Stajich J.E."/>
            <person name="Smith M.E."/>
            <person name="Bonito G."/>
            <person name="Spatafora J.W."/>
        </authorList>
    </citation>
    <scope>NUCLEOTIDE SEQUENCE [LARGE SCALE GENOMIC DNA]</scope>
    <source>
        <strain evidence="1 2">AD002</strain>
    </source>
</reference>
<proteinExistence type="predicted"/>
<organism evidence="1 2">
    <name type="scientific">Jimgerdemannia flammicorona</name>
    <dbReference type="NCBI Taxonomy" id="994334"/>
    <lineage>
        <taxon>Eukaryota</taxon>
        <taxon>Fungi</taxon>
        <taxon>Fungi incertae sedis</taxon>
        <taxon>Mucoromycota</taxon>
        <taxon>Mucoromycotina</taxon>
        <taxon>Endogonomycetes</taxon>
        <taxon>Endogonales</taxon>
        <taxon>Endogonaceae</taxon>
        <taxon>Jimgerdemannia</taxon>
    </lineage>
</organism>
<evidence type="ECO:0000313" key="1">
    <source>
        <dbReference type="EMBL" id="RUS32177.1"/>
    </source>
</evidence>
<accession>A0A433QR01</accession>
<dbReference type="Proteomes" id="UP000274822">
    <property type="component" value="Unassembled WGS sequence"/>
</dbReference>
<evidence type="ECO:0000313" key="2">
    <source>
        <dbReference type="Proteomes" id="UP000274822"/>
    </source>
</evidence>
<comment type="caution">
    <text evidence="1">The sequence shown here is derived from an EMBL/GenBank/DDBJ whole genome shotgun (WGS) entry which is preliminary data.</text>
</comment>